<dbReference type="InterPro" id="IPR032675">
    <property type="entry name" value="LRR_dom_sf"/>
</dbReference>
<dbReference type="EMBL" id="KB469312">
    <property type="protein sequence ID" value="EPQ51141.1"/>
    <property type="molecule type" value="Genomic_DNA"/>
</dbReference>
<evidence type="ECO:0000313" key="2">
    <source>
        <dbReference type="EMBL" id="EPQ51141.1"/>
    </source>
</evidence>
<dbReference type="AlphaFoldDB" id="S7PTN4"/>
<name>S7PTN4_GLOTA</name>
<evidence type="ECO:0000256" key="1">
    <source>
        <dbReference type="SAM" id="MobiDB-lite"/>
    </source>
</evidence>
<proteinExistence type="predicted"/>
<gene>
    <name evidence="2" type="ORF">GLOTRDRAFT_96677</name>
</gene>
<dbReference type="Gene3D" id="3.80.10.10">
    <property type="entry name" value="Ribonuclease Inhibitor"/>
    <property type="match status" value="1"/>
</dbReference>
<dbReference type="eggNOG" id="ENOG502R1W7">
    <property type="taxonomic scope" value="Eukaryota"/>
</dbReference>
<dbReference type="HOGENOM" id="CLU_289024_0_0_1"/>
<accession>S7PTN4</accession>
<organism evidence="2 3">
    <name type="scientific">Gloeophyllum trabeum (strain ATCC 11539 / FP-39264 / Madison 617)</name>
    <name type="common">Brown rot fungus</name>
    <dbReference type="NCBI Taxonomy" id="670483"/>
    <lineage>
        <taxon>Eukaryota</taxon>
        <taxon>Fungi</taxon>
        <taxon>Dikarya</taxon>
        <taxon>Basidiomycota</taxon>
        <taxon>Agaricomycotina</taxon>
        <taxon>Agaricomycetes</taxon>
        <taxon>Gloeophyllales</taxon>
        <taxon>Gloeophyllaceae</taxon>
        <taxon>Gloeophyllum</taxon>
    </lineage>
</organism>
<evidence type="ECO:0000313" key="3">
    <source>
        <dbReference type="Proteomes" id="UP000030669"/>
    </source>
</evidence>
<dbReference type="RefSeq" id="XP_007870569.1">
    <property type="nucleotide sequence ID" value="XM_007872378.1"/>
</dbReference>
<reference evidence="2 3" key="1">
    <citation type="journal article" date="2012" name="Science">
        <title>The Paleozoic origin of enzymatic lignin decomposition reconstructed from 31 fungal genomes.</title>
        <authorList>
            <person name="Floudas D."/>
            <person name="Binder M."/>
            <person name="Riley R."/>
            <person name="Barry K."/>
            <person name="Blanchette R.A."/>
            <person name="Henrissat B."/>
            <person name="Martinez A.T."/>
            <person name="Otillar R."/>
            <person name="Spatafora J.W."/>
            <person name="Yadav J.S."/>
            <person name="Aerts A."/>
            <person name="Benoit I."/>
            <person name="Boyd A."/>
            <person name="Carlson A."/>
            <person name="Copeland A."/>
            <person name="Coutinho P.M."/>
            <person name="de Vries R.P."/>
            <person name="Ferreira P."/>
            <person name="Findley K."/>
            <person name="Foster B."/>
            <person name="Gaskell J."/>
            <person name="Glotzer D."/>
            <person name="Gorecki P."/>
            <person name="Heitman J."/>
            <person name="Hesse C."/>
            <person name="Hori C."/>
            <person name="Igarashi K."/>
            <person name="Jurgens J.A."/>
            <person name="Kallen N."/>
            <person name="Kersten P."/>
            <person name="Kohler A."/>
            <person name="Kuees U."/>
            <person name="Kumar T.K.A."/>
            <person name="Kuo A."/>
            <person name="LaButti K."/>
            <person name="Larrondo L.F."/>
            <person name="Lindquist E."/>
            <person name="Ling A."/>
            <person name="Lombard V."/>
            <person name="Lucas S."/>
            <person name="Lundell T."/>
            <person name="Martin R."/>
            <person name="McLaughlin D.J."/>
            <person name="Morgenstern I."/>
            <person name="Morin E."/>
            <person name="Murat C."/>
            <person name="Nagy L.G."/>
            <person name="Nolan M."/>
            <person name="Ohm R.A."/>
            <person name="Patyshakuliyeva A."/>
            <person name="Rokas A."/>
            <person name="Ruiz-Duenas F.J."/>
            <person name="Sabat G."/>
            <person name="Salamov A."/>
            <person name="Samejima M."/>
            <person name="Schmutz J."/>
            <person name="Slot J.C."/>
            <person name="St John F."/>
            <person name="Stenlid J."/>
            <person name="Sun H."/>
            <person name="Sun S."/>
            <person name="Syed K."/>
            <person name="Tsang A."/>
            <person name="Wiebenga A."/>
            <person name="Young D."/>
            <person name="Pisabarro A."/>
            <person name="Eastwood D.C."/>
            <person name="Martin F."/>
            <person name="Cullen D."/>
            <person name="Grigoriev I.V."/>
            <person name="Hibbett D.S."/>
        </authorList>
    </citation>
    <scope>NUCLEOTIDE SEQUENCE [LARGE SCALE GENOMIC DNA]</scope>
    <source>
        <strain evidence="2 3">ATCC 11539</strain>
    </source>
</reference>
<feature type="region of interest" description="Disordered" evidence="1">
    <location>
        <begin position="361"/>
        <end position="385"/>
    </location>
</feature>
<feature type="compositionally biased region" description="Basic and acidic residues" evidence="1">
    <location>
        <begin position="500"/>
        <end position="510"/>
    </location>
</feature>
<protein>
    <recommendedName>
        <fullName evidence="4">F-box domain-containing protein</fullName>
    </recommendedName>
</protein>
<dbReference type="SUPFAM" id="SSF52047">
    <property type="entry name" value="RNI-like"/>
    <property type="match status" value="1"/>
</dbReference>
<sequence>MCGISRDQDTTTFAVAQQIRRVSLWGMSREFNMKSFNWSLLKYLTLTTHGMAFTPCMSLLVECQNLLSVSVTIIYLTEQDKEPWRSSHPPRPRYIHEAEGREDSWANQLAYGTLGERLHTLEIFADHTDVEFGFFVHWLLLPALRRLVLKGPVGVSLRPHVMEMITRDHCKLEELVPVRERGGRPPRTPASNTGITEIFGGTYKAFGEDIIRRLTFNPRAPTEEYLLPKLVSMWISCVTADVDPWLIEDMVFSRRRDGEHGHPVQLSHVNVTQGCVVRHHEWFTGDEGYVRRTAYPVRDDHHYVGAKDGNDAKSASWVHQRSCRRHFPRDAWTHCGLSEAERLDTASKLCIEHIKGLKEDPARKTHSSSAVLTKEPALSGSSSGPENTHVFSPACAPQISGVLKAEWVKSGAGFLCEFRWGRRDNTAVGCSMVDNARKSLEKVGSAARERDVDWLMTTSMSGGVETKRRGGPELKITFSSKKAVISRRNNSESKQLSSRQYKERRGRGAEDNNSVLSTEPEGCGQTWRGTQTRLETDPNNCRRYGTLLGKKTTFYAFGGMQRVLRTRLYSVTHASGTAPESAESLGKLIWRGNTAPDMKLLQRHSEPGPIDTIPVELLSEIMILSLPLRDFTDDTWYRDGQWEYPMCLATVSRRWKVVAHNTPQLWCCIVVHPQGASRMKADECLMKTWIARSRAAPLSIYFNIAKAQFSESGQPSLDEDSYTRCFELIKENLHRCMQLELYAPSHMLSALPRVSLPYLETVQLGTCSEEDLLAFQHGTPFSSAPRLQHVYLTGISAAFNVKSFNWAALTYLSLNLTGVAFTPCMALLAECSNLLTLKLYMNNFAEQNAEPWRDGTRPRPSYEKLHTLEVHGLYSYLDFAIVIQWHFFPALRRLRLDGLVFLRLHVLDIITRDGCKLEELSIHSSGVPPFLEEEGDLLELFRVLPDLRVFQFAGTTQCVFGNDTIRRMTFRPGGASASEEYLLPKLESLQIQSINRDCDPQLLEDMLVLRAKQDGEDAPPVRLEHVDIRQCKLTQHNEWYTDREGDLFYRACPLKFPHHCEL</sequence>
<dbReference type="KEGG" id="gtr:GLOTRDRAFT_96677"/>
<feature type="region of interest" description="Disordered" evidence="1">
    <location>
        <begin position="486"/>
        <end position="531"/>
    </location>
</feature>
<dbReference type="OrthoDB" id="2924720at2759"/>
<keyword evidence="3" id="KW-1185">Reference proteome</keyword>
<evidence type="ECO:0008006" key="4">
    <source>
        <dbReference type="Google" id="ProtNLM"/>
    </source>
</evidence>
<dbReference type="GeneID" id="19309885"/>
<dbReference type="Proteomes" id="UP000030669">
    <property type="component" value="Unassembled WGS sequence"/>
</dbReference>